<evidence type="ECO:0000256" key="1">
    <source>
        <dbReference type="SAM" id="SignalP"/>
    </source>
</evidence>
<dbReference type="InterPro" id="IPR002591">
    <property type="entry name" value="Phosphodiest/P_Trfase"/>
</dbReference>
<organism evidence="2 3">
    <name type="scientific">Dysgonomonas capnocytophagoides</name>
    <dbReference type="NCBI Taxonomy" id="45254"/>
    <lineage>
        <taxon>Bacteria</taxon>
        <taxon>Pseudomonadati</taxon>
        <taxon>Bacteroidota</taxon>
        <taxon>Bacteroidia</taxon>
        <taxon>Bacteroidales</taxon>
        <taxon>Dysgonomonadaceae</taxon>
        <taxon>Dysgonomonas</taxon>
    </lineage>
</organism>
<dbReference type="OrthoDB" id="9766127at2"/>
<dbReference type="STRING" id="1121485.GCA_000426485_01570"/>
<evidence type="ECO:0000313" key="3">
    <source>
        <dbReference type="Proteomes" id="UP000297861"/>
    </source>
</evidence>
<dbReference type="PANTHER" id="PTHR10151:SF120">
    <property type="entry name" value="BIS(5'-ADENOSYL)-TRIPHOSPHATASE"/>
    <property type="match status" value="1"/>
</dbReference>
<feature type="signal peptide" evidence="1">
    <location>
        <begin position="1"/>
        <end position="22"/>
    </location>
</feature>
<feature type="chain" id="PRO_5021419001" evidence="1">
    <location>
        <begin position="23"/>
        <end position="404"/>
    </location>
</feature>
<evidence type="ECO:0000313" key="2">
    <source>
        <dbReference type="EMBL" id="TFD91945.1"/>
    </source>
</evidence>
<gene>
    <name evidence="2" type="ORF">E2605_19100</name>
</gene>
<sequence length="404" mass="45311">MKAIKMLFVLLLMAGMALSVNAQSRDNYTIIVSMDGFRWDYPRLYQAPNLERIAQRGVKAVMRPSYPASTFPNHYTLITGLVPDHHGIINNSFWDTTNNRAYSMGDSITRNDTEYYGGEPIWITAQKQGVKAGSVYWVGSDINIMDTHPDYYKVWSDVPRLGYAQRIDTTIEWLNKPEAERPHLITLYFDEPDAAGHHYGPLSLQTGMAVHAMDSLMGVLVKKIDNLPFADKVNLVIVADHGMTEVSQDRLIKPQDYLKPTWYDHIEGTNPTSIYVSDKAKQDSICNALANIEHIKVYRKGQLPADLNYGTNKNAGDLIVVPEIGWQFSFKHKGVPGAHGYEPSEPDMQAIFYATGPAFKKNVQGAIFDNTAIYPLLAYLLGIKPAPNDGDINQLQYILAAPLR</sequence>
<dbReference type="CDD" id="cd16018">
    <property type="entry name" value="Enpp"/>
    <property type="match status" value="1"/>
</dbReference>
<accession>A0A4Y8KSG1</accession>
<dbReference type="InterPro" id="IPR017850">
    <property type="entry name" value="Alkaline_phosphatase_core_sf"/>
</dbReference>
<dbReference type="Gene3D" id="3.30.1360.180">
    <property type="match status" value="1"/>
</dbReference>
<dbReference type="GO" id="GO:0016787">
    <property type="term" value="F:hydrolase activity"/>
    <property type="evidence" value="ECO:0007669"/>
    <property type="project" value="UniProtKB-ARBA"/>
</dbReference>
<dbReference type="Gene3D" id="3.40.720.10">
    <property type="entry name" value="Alkaline Phosphatase, subunit A"/>
    <property type="match status" value="1"/>
</dbReference>
<keyword evidence="1" id="KW-0732">Signal</keyword>
<dbReference type="Pfam" id="PF01663">
    <property type="entry name" value="Phosphodiest"/>
    <property type="match status" value="1"/>
</dbReference>
<dbReference type="SUPFAM" id="SSF53649">
    <property type="entry name" value="Alkaline phosphatase-like"/>
    <property type="match status" value="1"/>
</dbReference>
<dbReference type="Proteomes" id="UP000297861">
    <property type="component" value="Unassembled WGS sequence"/>
</dbReference>
<dbReference type="EMBL" id="SOML01000019">
    <property type="protein sequence ID" value="TFD91945.1"/>
    <property type="molecule type" value="Genomic_DNA"/>
</dbReference>
<protein>
    <submittedName>
        <fullName evidence="2">Alkaline phosphatase family protein</fullName>
    </submittedName>
</protein>
<reference evidence="2 3" key="1">
    <citation type="submission" date="2019-03" db="EMBL/GenBank/DDBJ databases">
        <title>San Antonio Military Medical Center submission to MRSN (WRAIR), pending publication.</title>
        <authorList>
            <person name="Blyth D.M."/>
            <person name="Mccarthy S.L."/>
            <person name="Schall S.E."/>
            <person name="Stam J.A."/>
            <person name="Ong A.C."/>
            <person name="Mcgann P.T."/>
        </authorList>
    </citation>
    <scope>NUCLEOTIDE SEQUENCE [LARGE SCALE GENOMIC DNA]</scope>
    <source>
        <strain evidence="2 3">MRSN571793</strain>
    </source>
</reference>
<comment type="caution">
    <text evidence="2">The sequence shown here is derived from an EMBL/GenBank/DDBJ whole genome shotgun (WGS) entry which is preliminary data.</text>
</comment>
<keyword evidence="3" id="KW-1185">Reference proteome</keyword>
<dbReference type="AlphaFoldDB" id="A0A4Y8KSG1"/>
<proteinExistence type="predicted"/>
<dbReference type="PANTHER" id="PTHR10151">
    <property type="entry name" value="ECTONUCLEOTIDE PYROPHOSPHATASE/PHOSPHODIESTERASE"/>
    <property type="match status" value="1"/>
</dbReference>
<name>A0A4Y8KSG1_9BACT</name>
<dbReference type="RefSeq" id="WP_134437619.1">
    <property type="nucleotide sequence ID" value="NZ_SOML01000019.1"/>
</dbReference>